<reference evidence="4 8" key="3">
    <citation type="submission" date="2019-11" db="EMBL/GenBank/DDBJ databases">
        <title>Complete genome sequence of Bacteroides dorei DSM 17855.</title>
        <authorList>
            <person name="Russell J.T."/>
        </authorList>
    </citation>
    <scope>NUCLEOTIDE SEQUENCE [LARGE SCALE GENOMIC DNA]</scope>
    <source>
        <strain evidence="4 8">DSM 17855</strain>
    </source>
</reference>
<accession>A0A076IWW7</accession>
<dbReference type="SUPFAM" id="SSF56935">
    <property type="entry name" value="Porins"/>
    <property type="match status" value="1"/>
</dbReference>
<evidence type="ECO:0000313" key="3">
    <source>
        <dbReference type="EMBL" id="MBV3124814.1"/>
    </source>
</evidence>
<dbReference type="SUPFAM" id="SSF49464">
    <property type="entry name" value="Carboxypeptidase regulatory domain-like"/>
    <property type="match status" value="1"/>
</dbReference>
<dbReference type="Proteomes" id="UP000294527">
    <property type="component" value="Unassembled WGS sequence"/>
</dbReference>
<sequence>MRKIVMIVILVASMVQGVFAQQIIIKGTVKDATSKKAAEYVNVVLQTADSVFVGGTITNSKGDFLLNKVYAGDYLLALSCVGYRTQFIVLNGIKQNINLREILLEDDAVAMEGVTVSASGQISHSDRKLIFPSERQMKISTNGVNLLQQMMLPRIQINPMNNEIGVLGGGELQLRINGAKAEVEEIKALQPSDIIRIEYHDNPGLRYGNAEVVLDYIVRRPETGGNFGVDLSQGMNAMWGEYNVFGKVNHKKSEFGVSYYMGPRDFYGMYRDNEEEFHLADGTTLHRIEEGEPGHGSVFMNNLSMNYNLQQTENSLFSATFRLRSNSQPHWDYQGVLTNVADSDDKVDMIDRTKKSWSRPSLDLYYQQGLKNKQLLVFNVVGTYNREKSRRLYQESLQDELLTDINNNVLGDKYSLIGEAVYEKQFSKGNSLSFGLRHTQSFANNAYRNGHYYETDMNQGDTYVYGEYRGKVNKLDYRLGVGVTRSYYKQSGDDSYENYSFNPRLVLHYTLPGNSFVRWKSDISNASPSLGDLSAVEQIVDSLQIRRGNPNLKAYLRYHTELTYEWQKGIFYSNLWGAYDYQPNAIMDEKYQDGDKIVQTWDNQKDWQKLSGRLTLRVGPIKDMLQFSFTGGVNHYMSHGNTYSHTYTNWYCNAEASFNYKQFSLYWQMNTNWNNFWGETLSGGENIQVLVMYYTHKNLRVGLGAFNPFTDNYKQQTENWNKYASYKKTNYVKESSQMFLASVSYNFSFGRKFKAGQRRVNNSDNDSGVMSTGK</sequence>
<reference evidence="2 7" key="1">
    <citation type="journal article" date="2019" name="Nat. Med.">
        <title>A library of human gut bacterial isolates paired with longitudinal multiomics data enables mechanistic microbiome research.</title>
        <authorList>
            <person name="Poyet M."/>
            <person name="Groussin M."/>
            <person name="Gibbons S.M."/>
            <person name="Avila-Pacheco J."/>
            <person name="Jiang X."/>
            <person name="Kearney S.M."/>
            <person name="Perrotta A.R."/>
            <person name="Berdy B."/>
            <person name="Zhao S."/>
            <person name="Lieberman T.D."/>
            <person name="Swanson P.K."/>
            <person name="Smith M."/>
            <person name="Roesemann S."/>
            <person name="Alexander J.E."/>
            <person name="Rich S.A."/>
            <person name="Livny J."/>
            <person name="Vlamakis H."/>
            <person name="Clish C."/>
            <person name="Bullock K."/>
            <person name="Deik A."/>
            <person name="Scott J."/>
            <person name="Pierce K.A."/>
            <person name="Xavier R.J."/>
            <person name="Alm E.J."/>
        </authorList>
    </citation>
    <scope>NUCLEOTIDE SEQUENCE [LARGE SCALE GENOMIC DNA]</scope>
    <source>
        <strain evidence="2 7">BIOML-A25</strain>
    </source>
</reference>
<dbReference type="Proteomes" id="UP000500949">
    <property type="component" value="Chromosome"/>
</dbReference>
<proteinExistence type="predicted"/>
<evidence type="ECO:0000313" key="4">
    <source>
        <dbReference type="EMBL" id="QJR78123.1"/>
    </source>
</evidence>
<dbReference type="Pfam" id="PF13715">
    <property type="entry name" value="CarbopepD_reg_2"/>
    <property type="match status" value="1"/>
</dbReference>
<dbReference type="InterPro" id="IPR008969">
    <property type="entry name" value="CarboxyPept-like_regulatory"/>
</dbReference>
<dbReference type="KEGG" id="bdh:GV66_01760"/>
<feature type="signal peptide" evidence="1">
    <location>
        <begin position="1"/>
        <end position="20"/>
    </location>
</feature>
<evidence type="ECO:0000313" key="2">
    <source>
        <dbReference type="EMBL" id="KAA5315263.1"/>
    </source>
</evidence>
<reference evidence="5 6" key="2">
    <citation type="journal article" date="2019" name="Nat. Microbiol.">
        <title>Genomic variation and strain-specific functional adaptation in the human gut microbiome during early life.</title>
        <authorList>
            <person name="Vatanen T."/>
            <person name="Plichta D.R."/>
            <person name="Somani J."/>
            <person name="Munch P.C."/>
            <person name="Arthur T.D."/>
            <person name="Hall A.B."/>
            <person name="Rudolf S."/>
            <person name="Oakeley E.J."/>
            <person name="Ke X."/>
            <person name="Young R.A."/>
            <person name="Haiser H.J."/>
            <person name="Kolde R."/>
            <person name="Yassour M."/>
            <person name="Luopajarvi K."/>
            <person name="Siljander H."/>
            <person name="Virtanen S.M."/>
            <person name="Ilonen J."/>
            <person name="Uibo R."/>
            <person name="Tillmann V."/>
            <person name="Mokurov S."/>
            <person name="Dorshakova N."/>
            <person name="Porter J.A."/>
            <person name="McHardy A.C."/>
            <person name="Lahdesmaki H."/>
            <person name="Vlamakis H."/>
            <person name="Huttenhower C."/>
            <person name="Knip M."/>
            <person name="Xavier R.J."/>
        </authorList>
    </citation>
    <scope>NUCLEOTIDE SEQUENCE [LARGE SCALE GENOMIC DNA]</scope>
    <source>
        <strain evidence="5 6">RJX1047</strain>
    </source>
</reference>
<evidence type="ECO:0000313" key="5">
    <source>
        <dbReference type="EMBL" id="TDA73357.1"/>
    </source>
</evidence>
<gene>
    <name evidence="5" type="ORF">E1I98_18545</name>
    <name evidence="2" type="ORF">F2Z07_19870</name>
    <name evidence="4" type="ORF">GKD17_17965</name>
    <name evidence="3" type="ORF">KSU80_16785</name>
</gene>
<dbReference type="GeneID" id="93448556"/>
<dbReference type="AlphaFoldDB" id="A0A076IWW7"/>
<evidence type="ECO:0000313" key="7">
    <source>
        <dbReference type="Proteomes" id="UP000481700"/>
    </source>
</evidence>
<keyword evidence="5" id="KW-0675">Receptor</keyword>
<dbReference type="eggNOG" id="COG4771">
    <property type="taxonomic scope" value="Bacteria"/>
</dbReference>
<keyword evidence="1" id="KW-0732">Signal</keyword>
<protein>
    <submittedName>
        <fullName evidence="2">Outer membrane beta-barrel protein</fullName>
    </submittedName>
    <submittedName>
        <fullName evidence="5">TonB-dependent receptor</fullName>
    </submittedName>
</protein>
<dbReference type="Proteomes" id="UP000777173">
    <property type="component" value="Unassembled WGS sequence"/>
</dbReference>
<reference evidence="3" key="4">
    <citation type="submission" date="2021-06" db="EMBL/GenBank/DDBJ databases">
        <title>Collection of gut derived symbiotic bacterial strains cultured from healthy donors.</title>
        <authorList>
            <person name="Lin H."/>
            <person name="Littmann E."/>
            <person name="Pamer E.G."/>
        </authorList>
    </citation>
    <scope>NUCLEOTIDE SEQUENCE</scope>
    <source>
        <strain evidence="3">MSK.5.10</strain>
    </source>
</reference>
<dbReference type="EMBL" id="JAHOAX010000018">
    <property type="protein sequence ID" value="MBV3124814.1"/>
    <property type="molecule type" value="Genomic_DNA"/>
</dbReference>
<dbReference type="Gene3D" id="2.60.40.1120">
    <property type="entry name" value="Carboxypeptidase-like, regulatory domain"/>
    <property type="match status" value="1"/>
</dbReference>
<organism evidence="5 6">
    <name type="scientific">Phocaeicola dorei</name>
    <dbReference type="NCBI Taxonomy" id="357276"/>
    <lineage>
        <taxon>Bacteria</taxon>
        <taxon>Pseudomonadati</taxon>
        <taxon>Bacteroidota</taxon>
        <taxon>Bacteroidia</taxon>
        <taxon>Bacteroidales</taxon>
        <taxon>Bacteroidaceae</taxon>
        <taxon>Phocaeicola</taxon>
    </lineage>
</organism>
<evidence type="ECO:0000256" key="1">
    <source>
        <dbReference type="SAM" id="SignalP"/>
    </source>
</evidence>
<dbReference type="EMBL" id="VVZV01000030">
    <property type="protein sequence ID" value="KAA5315263.1"/>
    <property type="molecule type" value="Genomic_DNA"/>
</dbReference>
<dbReference type="EMBL" id="SLTU01000002">
    <property type="protein sequence ID" value="TDA73357.1"/>
    <property type="molecule type" value="Genomic_DNA"/>
</dbReference>
<dbReference type="KEGG" id="bdo:EL88_20970"/>
<evidence type="ECO:0000313" key="8">
    <source>
        <dbReference type="Proteomes" id="UP000500949"/>
    </source>
</evidence>
<dbReference type="RefSeq" id="WP_007831088.1">
    <property type="nucleotide sequence ID" value="NZ_BAABYF010000001.1"/>
</dbReference>
<name>A0A076IWW7_9BACT</name>
<dbReference type="EMBL" id="CP046176">
    <property type="protein sequence ID" value="QJR78123.1"/>
    <property type="molecule type" value="Genomic_DNA"/>
</dbReference>
<feature type="chain" id="PRO_5014216621" evidence="1">
    <location>
        <begin position="21"/>
        <end position="774"/>
    </location>
</feature>
<evidence type="ECO:0000313" key="6">
    <source>
        <dbReference type="Proteomes" id="UP000294527"/>
    </source>
</evidence>
<dbReference type="Proteomes" id="UP000481700">
    <property type="component" value="Unassembled WGS sequence"/>
</dbReference>